<keyword evidence="1" id="KW-1133">Transmembrane helix</keyword>
<name>A0A0A1U8E1_ENTIV</name>
<dbReference type="OMA" id="TFIVETC"/>
<dbReference type="Proteomes" id="UP000014680">
    <property type="component" value="Unassembled WGS sequence"/>
</dbReference>
<keyword evidence="1" id="KW-0472">Membrane</keyword>
<evidence type="ECO:0000313" key="3">
    <source>
        <dbReference type="Proteomes" id="UP000014680"/>
    </source>
</evidence>
<dbReference type="AlphaFoldDB" id="A0A0A1U8E1"/>
<evidence type="ECO:0000313" key="2">
    <source>
        <dbReference type="EMBL" id="ELP88248.1"/>
    </source>
</evidence>
<dbReference type="RefSeq" id="XP_004255019.1">
    <property type="nucleotide sequence ID" value="XM_004254971.1"/>
</dbReference>
<dbReference type="OrthoDB" id="25452at2759"/>
<dbReference type="GeneID" id="14887160"/>
<evidence type="ECO:0000256" key="1">
    <source>
        <dbReference type="SAM" id="Phobius"/>
    </source>
</evidence>
<dbReference type="VEuPathDB" id="AmoebaDB:EIN_226110"/>
<gene>
    <name evidence="2" type="ORF">EIN_226110</name>
</gene>
<keyword evidence="3" id="KW-1185">Reference proteome</keyword>
<protein>
    <submittedName>
        <fullName evidence="2">Uncharacterized protein</fullName>
    </submittedName>
</protein>
<reference evidence="2 3" key="1">
    <citation type="submission" date="2012-10" db="EMBL/GenBank/DDBJ databases">
        <authorList>
            <person name="Zafar N."/>
            <person name="Inman J."/>
            <person name="Hall N."/>
            <person name="Lorenzi H."/>
            <person name="Caler E."/>
        </authorList>
    </citation>
    <scope>NUCLEOTIDE SEQUENCE [LARGE SCALE GENOMIC DNA]</scope>
    <source>
        <strain evidence="2 3">IP1</strain>
    </source>
</reference>
<proteinExistence type="predicted"/>
<feature type="transmembrane region" description="Helical" evidence="1">
    <location>
        <begin position="177"/>
        <end position="196"/>
    </location>
</feature>
<accession>A0A0A1U8E1</accession>
<dbReference type="KEGG" id="eiv:EIN_226110"/>
<dbReference type="EMBL" id="KB206756">
    <property type="protein sequence ID" value="ELP88248.1"/>
    <property type="molecule type" value="Genomic_DNA"/>
</dbReference>
<keyword evidence="1" id="KW-0812">Transmembrane</keyword>
<organism evidence="2 3">
    <name type="scientific">Entamoeba invadens IP1</name>
    <dbReference type="NCBI Taxonomy" id="370355"/>
    <lineage>
        <taxon>Eukaryota</taxon>
        <taxon>Amoebozoa</taxon>
        <taxon>Evosea</taxon>
        <taxon>Archamoebae</taxon>
        <taxon>Mastigamoebida</taxon>
        <taxon>Entamoebidae</taxon>
        <taxon>Entamoeba</taxon>
    </lineage>
</organism>
<sequence length="212" mass="23368">MACDMKWSPIWFVLLGLGAGIFLLAGGWAAAVFAGPMMNMEQNNALSKSSLNYYSKKTFMVETLTLACLMGLVAACVVVYIFFPKQWLSLITYILIGLSIIAGLTTVGYFGYTYFSMRGATNKSMVSSLALWEEKFGCCGWDDFRPQPLCASEYGSVSKTTCQKKLQPMLWSCLQNFAIGTVFLVLLIATLIAVIVSQVHQPKKLDLLATRT</sequence>
<feature type="transmembrane region" description="Helical" evidence="1">
    <location>
        <begin position="58"/>
        <end position="83"/>
    </location>
</feature>
<feature type="transmembrane region" description="Helical" evidence="1">
    <location>
        <begin position="90"/>
        <end position="115"/>
    </location>
</feature>